<evidence type="ECO:0000256" key="2">
    <source>
        <dbReference type="SAM" id="SignalP"/>
    </source>
</evidence>
<organism evidence="4 5">
    <name type="scientific">Phototrophicus methaneseepsis</name>
    <dbReference type="NCBI Taxonomy" id="2710758"/>
    <lineage>
        <taxon>Bacteria</taxon>
        <taxon>Bacillati</taxon>
        <taxon>Chloroflexota</taxon>
        <taxon>Candidatus Thermofontia</taxon>
        <taxon>Phototrophicales</taxon>
        <taxon>Phototrophicaceae</taxon>
        <taxon>Phototrophicus</taxon>
    </lineage>
</organism>
<dbReference type="PANTHER" id="PTHR33392:SF6">
    <property type="entry name" value="POLYISOPRENYL-TEICHOIC ACID--PEPTIDOGLYCAN TEICHOIC ACID TRANSFERASE TAGU"/>
    <property type="match status" value="1"/>
</dbReference>
<accession>A0A7S8E934</accession>
<proteinExistence type="inferred from homology"/>
<dbReference type="RefSeq" id="WP_195170573.1">
    <property type="nucleotide sequence ID" value="NZ_CP062983.1"/>
</dbReference>
<dbReference type="InterPro" id="IPR050922">
    <property type="entry name" value="LytR/CpsA/Psr_CW_biosynth"/>
</dbReference>
<dbReference type="InterPro" id="IPR004474">
    <property type="entry name" value="LytR_CpsA_psr"/>
</dbReference>
<dbReference type="AlphaFoldDB" id="A0A7S8E934"/>
<name>A0A7S8E934_9CHLR</name>
<keyword evidence="5" id="KW-1185">Reference proteome</keyword>
<evidence type="ECO:0000259" key="3">
    <source>
        <dbReference type="Pfam" id="PF03816"/>
    </source>
</evidence>
<dbReference type="Proteomes" id="UP000594468">
    <property type="component" value="Chromosome"/>
</dbReference>
<gene>
    <name evidence="4" type="ORF">G4Y79_22925</name>
</gene>
<protein>
    <submittedName>
        <fullName evidence="4">LCP family protein</fullName>
    </submittedName>
</protein>
<reference evidence="4 5" key="1">
    <citation type="submission" date="2020-02" db="EMBL/GenBank/DDBJ databases">
        <authorList>
            <person name="Zheng R.K."/>
            <person name="Sun C.M."/>
        </authorList>
    </citation>
    <scope>NUCLEOTIDE SEQUENCE [LARGE SCALE GENOMIC DNA]</scope>
    <source>
        <strain evidence="5">rifampicinis</strain>
    </source>
</reference>
<feature type="chain" id="PRO_5032356134" evidence="2">
    <location>
        <begin position="25"/>
        <end position="311"/>
    </location>
</feature>
<evidence type="ECO:0000313" key="5">
    <source>
        <dbReference type="Proteomes" id="UP000594468"/>
    </source>
</evidence>
<dbReference type="Pfam" id="PF03816">
    <property type="entry name" value="LytR_cpsA_psr"/>
    <property type="match status" value="1"/>
</dbReference>
<dbReference type="Gene3D" id="3.40.630.190">
    <property type="entry name" value="LCP protein"/>
    <property type="match status" value="1"/>
</dbReference>
<evidence type="ECO:0000256" key="1">
    <source>
        <dbReference type="ARBA" id="ARBA00006068"/>
    </source>
</evidence>
<evidence type="ECO:0000313" key="4">
    <source>
        <dbReference type="EMBL" id="QPC82504.1"/>
    </source>
</evidence>
<feature type="domain" description="Cell envelope-related transcriptional attenuator" evidence="3">
    <location>
        <begin position="64"/>
        <end position="222"/>
    </location>
</feature>
<dbReference type="PANTHER" id="PTHR33392">
    <property type="entry name" value="POLYISOPRENYL-TEICHOIC ACID--PEPTIDOGLYCAN TEICHOIC ACID TRANSFERASE TAGU"/>
    <property type="match status" value="1"/>
</dbReference>
<dbReference type="NCBIfam" id="TIGR00350">
    <property type="entry name" value="lytR_cpsA_psr"/>
    <property type="match status" value="1"/>
</dbReference>
<dbReference type="KEGG" id="pmet:G4Y79_22925"/>
<feature type="signal peptide" evidence="2">
    <location>
        <begin position="1"/>
        <end position="24"/>
    </location>
</feature>
<sequence>MIRLFSLMSLILITTFASVPFVNASLTVQAQDAYTAYWDGQSRFTVLVMGMDRRPTEHNSLEVRTDAMMLISYDPRTEQIGILSIPRDMHFPLVENGELVRVNTLMMRGEHIEKGYGPIYAMDTLQYNFGLYIDAYILFDFNAFITFVDAIGGITVDVPIAIYDSLFPDLEYGYDPLEIERGLQTLDGYDALRYARTRHGDSDYMRVQRQIAVVKATFEKLQEPETLNNIVENAPDLLAELTNSLYTNIAPQDAIRLGLEMADLSVEDISSGSLDTSYSTVVNLGTGTVRVPDRSLLPELLTEVFGTNYVG</sequence>
<comment type="similarity">
    <text evidence="1">Belongs to the LytR/CpsA/Psr (LCP) family.</text>
</comment>
<keyword evidence="2" id="KW-0732">Signal</keyword>
<dbReference type="EMBL" id="CP062983">
    <property type="protein sequence ID" value="QPC82504.1"/>
    <property type="molecule type" value="Genomic_DNA"/>
</dbReference>